<dbReference type="STRING" id="1938817.SAMN06296008_10780"/>
<gene>
    <name evidence="5" type="ORF">SAMN06296008_10780</name>
</gene>
<feature type="compositionally biased region" description="Low complexity" evidence="1">
    <location>
        <begin position="63"/>
        <end position="80"/>
    </location>
</feature>
<feature type="domain" description="Tim44-like" evidence="4">
    <location>
        <begin position="201"/>
        <end position="326"/>
    </location>
</feature>
<dbReference type="PANTHER" id="PTHR41542">
    <property type="entry name" value="BLL5807 PROTEIN"/>
    <property type="match status" value="1"/>
</dbReference>
<dbReference type="RefSeq" id="WP_084283597.1">
    <property type="nucleotide sequence ID" value="NZ_FWXJ01000007.1"/>
</dbReference>
<evidence type="ECO:0000256" key="3">
    <source>
        <dbReference type="SAM" id="SignalP"/>
    </source>
</evidence>
<protein>
    <submittedName>
        <fullName evidence="5">Predicted lipid-binding transport protein, Tim44 family</fullName>
    </submittedName>
</protein>
<dbReference type="InterPro" id="IPR032710">
    <property type="entry name" value="NTF2-like_dom_sf"/>
</dbReference>
<evidence type="ECO:0000259" key="4">
    <source>
        <dbReference type="SMART" id="SM00978"/>
    </source>
</evidence>
<accession>A0A1W2A3J0</accession>
<evidence type="ECO:0000256" key="1">
    <source>
        <dbReference type="SAM" id="MobiDB-lite"/>
    </source>
</evidence>
<dbReference type="SUPFAM" id="SSF54427">
    <property type="entry name" value="NTF2-like"/>
    <property type="match status" value="1"/>
</dbReference>
<feature type="transmembrane region" description="Helical" evidence="2">
    <location>
        <begin position="86"/>
        <end position="106"/>
    </location>
</feature>
<dbReference type="AlphaFoldDB" id="A0A1W2A3J0"/>
<dbReference type="PANTHER" id="PTHR41542:SF1">
    <property type="entry name" value="BLL5807 PROTEIN"/>
    <property type="match status" value="1"/>
</dbReference>
<dbReference type="SMART" id="SM00978">
    <property type="entry name" value="Tim44"/>
    <property type="match status" value="1"/>
</dbReference>
<proteinExistence type="predicted"/>
<keyword evidence="2" id="KW-1133">Transmembrane helix</keyword>
<dbReference type="InterPro" id="IPR007379">
    <property type="entry name" value="Tim44-like_dom"/>
</dbReference>
<keyword evidence="6" id="KW-1185">Reference proteome</keyword>
<dbReference type="EMBL" id="FWXJ01000007">
    <property type="protein sequence ID" value="SMC55257.1"/>
    <property type="molecule type" value="Genomic_DNA"/>
</dbReference>
<evidence type="ECO:0000313" key="6">
    <source>
        <dbReference type="Proteomes" id="UP000192708"/>
    </source>
</evidence>
<evidence type="ECO:0000313" key="5">
    <source>
        <dbReference type="EMBL" id="SMC55257.1"/>
    </source>
</evidence>
<dbReference type="Proteomes" id="UP000192708">
    <property type="component" value="Unassembled WGS sequence"/>
</dbReference>
<feature type="transmembrane region" description="Helical" evidence="2">
    <location>
        <begin position="118"/>
        <end position="139"/>
    </location>
</feature>
<keyword evidence="2" id="KW-0812">Transmembrane</keyword>
<dbReference type="OrthoDB" id="5297955at2"/>
<keyword evidence="3" id="KW-0732">Signal</keyword>
<organism evidence="5 6">
    <name type="scientific">Polynucleobacter kasalickyi</name>
    <dbReference type="NCBI Taxonomy" id="1938817"/>
    <lineage>
        <taxon>Bacteria</taxon>
        <taxon>Pseudomonadati</taxon>
        <taxon>Pseudomonadota</taxon>
        <taxon>Betaproteobacteria</taxon>
        <taxon>Burkholderiales</taxon>
        <taxon>Burkholderiaceae</taxon>
        <taxon>Polynucleobacter</taxon>
    </lineage>
</organism>
<keyword evidence="2" id="KW-0472">Membrane</keyword>
<evidence type="ECO:0000256" key="2">
    <source>
        <dbReference type="SAM" id="Phobius"/>
    </source>
</evidence>
<dbReference type="Pfam" id="PF04280">
    <property type="entry name" value="Tim44"/>
    <property type="match status" value="1"/>
</dbReference>
<feature type="region of interest" description="Disordered" evidence="1">
    <location>
        <begin position="34"/>
        <end position="80"/>
    </location>
</feature>
<feature type="signal peptide" evidence="3">
    <location>
        <begin position="1"/>
        <end position="27"/>
    </location>
</feature>
<feature type="chain" id="PRO_5012122305" evidence="3">
    <location>
        <begin position="28"/>
        <end position="328"/>
    </location>
</feature>
<feature type="compositionally biased region" description="Polar residues" evidence="1">
    <location>
        <begin position="37"/>
        <end position="50"/>
    </location>
</feature>
<sequence>MLNFKLINKLVISFLAVALLTCNFAYAKRLGGGASMGRQSSSVTKNQNSLPPKPTAAPVGEKPTSTVNPTSAPAAPTAPVRQPSRFGGLGGILGGVAAGIGLSYLFSHMGMGGMGEGLASMFSGILMLALVGILIMFLIRKFGPKSNSMFASAPAGSFNRANVEPNFSSNWNSPNQRVNQEPILNNTASQPYLVNGNSSQLDAAPTHLSEKDSFLQNAKSLFIQLQEASDQQNLDKLREYTTPDMFNLLRQDMLNRSSALSFTQVLTLAADLVALEEDGKEFLASTRFSGSLREEKDGPVTEFEEVWNWVKPAEGNTGWLLCGIQQIH</sequence>
<reference evidence="5 6" key="1">
    <citation type="submission" date="2017-04" db="EMBL/GenBank/DDBJ databases">
        <authorList>
            <person name="Afonso C.L."/>
            <person name="Miller P.J."/>
            <person name="Scott M.A."/>
            <person name="Spackman E."/>
            <person name="Goraichik I."/>
            <person name="Dimitrov K.M."/>
            <person name="Suarez D.L."/>
            <person name="Swayne D.E."/>
        </authorList>
    </citation>
    <scope>NUCLEOTIDE SEQUENCE [LARGE SCALE GENOMIC DNA]</scope>
    <source>
        <strain evidence="5 6">VK13</strain>
    </source>
</reference>
<dbReference type="Gene3D" id="3.10.450.240">
    <property type="match status" value="1"/>
</dbReference>
<name>A0A1W2A3J0_9BURK</name>